<dbReference type="InterPro" id="IPR036280">
    <property type="entry name" value="Multihaem_cyt_sf"/>
</dbReference>
<organism evidence="1 2">
    <name type="scientific">Pelotalea chapellei</name>
    <dbReference type="NCBI Taxonomy" id="44671"/>
    <lineage>
        <taxon>Bacteria</taxon>
        <taxon>Pseudomonadati</taxon>
        <taxon>Thermodesulfobacteriota</taxon>
        <taxon>Desulfuromonadia</taxon>
        <taxon>Geobacterales</taxon>
        <taxon>Geobacteraceae</taxon>
        <taxon>Pelotalea</taxon>
    </lineage>
</organism>
<dbReference type="SUPFAM" id="SSF48695">
    <property type="entry name" value="Multiheme cytochromes"/>
    <property type="match status" value="1"/>
</dbReference>
<evidence type="ECO:0000313" key="2">
    <source>
        <dbReference type="Proteomes" id="UP000784128"/>
    </source>
</evidence>
<reference evidence="1 2" key="1">
    <citation type="submission" date="2021-05" db="EMBL/GenBank/DDBJ databases">
        <title>The draft genome of Geobacter chapellei DSM 13688.</title>
        <authorList>
            <person name="Xu Z."/>
            <person name="Masuda Y."/>
            <person name="Itoh H."/>
            <person name="Senoo K."/>
        </authorList>
    </citation>
    <scope>NUCLEOTIDE SEQUENCE [LARGE SCALE GENOMIC DNA]</scope>
    <source>
        <strain evidence="1 2">DSM 13688</strain>
    </source>
</reference>
<proteinExistence type="predicted"/>
<gene>
    <name evidence="1" type="ORF">KJB30_13630</name>
</gene>
<keyword evidence="2" id="KW-1185">Reference proteome</keyword>
<evidence type="ECO:0000313" key="1">
    <source>
        <dbReference type="EMBL" id="MBT1072831.1"/>
    </source>
</evidence>
<dbReference type="Proteomes" id="UP000784128">
    <property type="component" value="Unassembled WGS sequence"/>
</dbReference>
<comment type="caution">
    <text evidence="1">The sequence shown here is derived from an EMBL/GenBank/DDBJ whole genome shotgun (WGS) entry which is preliminary data.</text>
</comment>
<protein>
    <submittedName>
        <fullName evidence="1">Cytochrome C</fullName>
    </submittedName>
</protein>
<dbReference type="EMBL" id="JAHDYS010000013">
    <property type="protein sequence ID" value="MBT1072831.1"/>
    <property type="molecule type" value="Genomic_DNA"/>
</dbReference>
<name>A0ABS5UB07_9BACT</name>
<accession>A0ABS5UB07</accession>
<dbReference type="Gene3D" id="3.90.10.10">
    <property type="entry name" value="Cytochrome C3"/>
    <property type="match status" value="1"/>
</dbReference>
<sequence>MVVLLGCALVYLQQVSFAAKMAHKEYARMNIGECNDCHKGEGISPNHEADFVRNHRVLASKAGNNCGECHDQAWCLDCHQGGGNGENLNQSNFGRDYKPKNHRSDFINIHPMKALDNPQQCYRCHDERAFCNSCHSRFPRSSMRIKSHLRSGNTQTFMWTSEHATEARRNLQSCQSCHAGGDVCLRCHSATSGAKVSPHPRGFKESNRNNNTCKVCH</sequence>